<evidence type="ECO:0000256" key="4">
    <source>
        <dbReference type="SAM" id="MobiDB-lite"/>
    </source>
</evidence>
<organism evidence="5 6">
    <name type="scientific">Dillenia turbinata</name>
    <dbReference type="NCBI Taxonomy" id="194707"/>
    <lineage>
        <taxon>Eukaryota</taxon>
        <taxon>Viridiplantae</taxon>
        <taxon>Streptophyta</taxon>
        <taxon>Embryophyta</taxon>
        <taxon>Tracheophyta</taxon>
        <taxon>Spermatophyta</taxon>
        <taxon>Magnoliopsida</taxon>
        <taxon>eudicotyledons</taxon>
        <taxon>Gunneridae</taxon>
        <taxon>Pentapetalae</taxon>
        <taxon>Dilleniales</taxon>
        <taxon>Dilleniaceae</taxon>
        <taxon>Dillenia</taxon>
    </lineage>
</organism>
<comment type="caution">
    <text evidence="5">The sequence shown here is derived from an EMBL/GenBank/DDBJ whole genome shotgun (WGS) entry which is preliminary data.</text>
</comment>
<dbReference type="Pfam" id="PF15699">
    <property type="entry name" value="NPR1_interact"/>
    <property type="match status" value="1"/>
</dbReference>
<keyword evidence="3" id="KW-0539">Nucleus</keyword>
<reference evidence="5 6" key="1">
    <citation type="submission" date="2023-12" db="EMBL/GenBank/DDBJ databases">
        <title>A high-quality genome assembly for Dillenia turbinata (Dilleniales).</title>
        <authorList>
            <person name="Chanderbali A."/>
        </authorList>
    </citation>
    <scope>NUCLEOTIDE SEQUENCE [LARGE SCALE GENOMIC DNA]</scope>
    <source>
        <strain evidence="5">LSX21</strain>
        <tissue evidence="5">Leaf</tissue>
    </source>
</reference>
<dbReference type="GO" id="GO:0005634">
    <property type="term" value="C:nucleus"/>
    <property type="evidence" value="ECO:0007669"/>
    <property type="project" value="UniProtKB-SubCell"/>
</dbReference>
<dbReference type="AlphaFoldDB" id="A0AAN8VNC6"/>
<sequence length="120" mass="14487">MEWEKRESERTGQDHREEEEKMETFYAMIRSFQEARNRRKMELQELEEEEERKKKRKRLKEPESKTWVPSFKLEDFTEEIEFRRPPLTSSGSLCHTFSSGNKKGNEKEEDGSGIDLKLKL</sequence>
<comment type="subcellular location">
    <subcellularLocation>
        <location evidence="1">Nucleus</location>
    </subcellularLocation>
</comment>
<evidence type="ECO:0000313" key="5">
    <source>
        <dbReference type="EMBL" id="KAK6937235.1"/>
    </source>
</evidence>
<name>A0AAN8VNC6_9MAGN</name>
<proteinExistence type="inferred from homology"/>
<evidence type="ECO:0000256" key="1">
    <source>
        <dbReference type="ARBA" id="ARBA00004123"/>
    </source>
</evidence>
<feature type="region of interest" description="Disordered" evidence="4">
    <location>
        <begin position="1"/>
        <end position="22"/>
    </location>
</feature>
<dbReference type="PANTHER" id="PTHR33669:SF1">
    <property type="entry name" value="PROTEIN NIM1-INTERACTING 1"/>
    <property type="match status" value="1"/>
</dbReference>
<dbReference type="PANTHER" id="PTHR33669">
    <property type="entry name" value="PROTEIN NEGATIVE REGULATOR OF RESISTANCE"/>
    <property type="match status" value="1"/>
</dbReference>
<comment type="similarity">
    <text evidence="2">Belongs to the NPR1-interactor family.</text>
</comment>
<feature type="region of interest" description="Disordered" evidence="4">
    <location>
        <begin position="84"/>
        <end position="120"/>
    </location>
</feature>
<protein>
    <submittedName>
        <fullName evidence="5">NPR1/NH1-interacting protein</fullName>
    </submittedName>
</protein>
<dbReference type="Proteomes" id="UP001370490">
    <property type="component" value="Unassembled WGS sequence"/>
</dbReference>
<feature type="region of interest" description="Disordered" evidence="4">
    <location>
        <begin position="44"/>
        <end position="64"/>
    </location>
</feature>
<evidence type="ECO:0000256" key="2">
    <source>
        <dbReference type="ARBA" id="ARBA00009937"/>
    </source>
</evidence>
<dbReference type="EMBL" id="JBAMMX010000006">
    <property type="protein sequence ID" value="KAK6937235.1"/>
    <property type="molecule type" value="Genomic_DNA"/>
</dbReference>
<feature type="compositionally biased region" description="Polar residues" evidence="4">
    <location>
        <begin position="87"/>
        <end position="102"/>
    </location>
</feature>
<dbReference type="InterPro" id="IPR031425">
    <property type="entry name" value="NPR1/NH1-interacting"/>
</dbReference>
<evidence type="ECO:0000256" key="3">
    <source>
        <dbReference type="ARBA" id="ARBA00023242"/>
    </source>
</evidence>
<accession>A0AAN8VNC6</accession>
<keyword evidence="6" id="KW-1185">Reference proteome</keyword>
<gene>
    <name evidence="5" type="ORF">RJ641_030743</name>
</gene>
<evidence type="ECO:0000313" key="6">
    <source>
        <dbReference type="Proteomes" id="UP001370490"/>
    </source>
</evidence>
<dbReference type="GO" id="GO:0010112">
    <property type="term" value="P:regulation of systemic acquired resistance"/>
    <property type="evidence" value="ECO:0007669"/>
    <property type="project" value="InterPro"/>
</dbReference>